<organism evidence="1 2">
    <name type="scientific">Sphagnum troendelagicum</name>
    <dbReference type="NCBI Taxonomy" id="128251"/>
    <lineage>
        <taxon>Eukaryota</taxon>
        <taxon>Viridiplantae</taxon>
        <taxon>Streptophyta</taxon>
        <taxon>Embryophyta</taxon>
        <taxon>Bryophyta</taxon>
        <taxon>Sphagnophytina</taxon>
        <taxon>Sphagnopsida</taxon>
        <taxon>Sphagnales</taxon>
        <taxon>Sphagnaceae</taxon>
        <taxon>Sphagnum</taxon>
    </lineage>
</organism>
<reference evidence="1" key="1">
    <citation type="submission" date="2024-02" db="EMBL/GenBank/DDBJ databases">
        <authorList>
            <consortium name="ELIXIR-Norway"/>
            <consortium name="Elixir Norway"/>
        </authorList>
    </citation>
    <scope>NUCLEOTIDE SEQUENCE</scope>
</reference>
<dbReference type="EMBL" id="OZ019900">
    <property type="protein sequence ID" value="CAK9235181.1"/>
    <property type="molecule type" value="Genomic_DNA"/>
</dbReference>
<evidence type="ECO:0000313" key="1">
    <source>
        <dbReference type="EMBL" id="CAK9235181.1"/>
    </source>
</evidence>
<name>A0ABP0V2F8_9BRYO</name>
<protein>
    <submittedName>
        <fullName evidence="1">Uncharacterized protein</fullName>
    </submittedName>
</protein>
<dbReference type="Proteomes" id="UP001497512">
    <property type="component" value="Chromosome 8"/>
</dbReference>
<proteinExistence type="predicted"/>
<sequence length="81" mass="9271">MFLQESQRLRCLYTPQAFGSFFDRLDAFNDAVIDGFDRVFFLSCFDWSFVADNYLLALMRTGGTGLRTSRRTWRGGGPNGN</sequence>
<gene>
    <name evidence="1" type="ORF">CSSPTR1EN2_LOCUS22588</name>
</gene>
<accession>A0ABP0V2F8</accession>
<keyword evidence="2" id="KW-1185">Reference proteome</keyword>
<evidence type="ECO:0000313" key="2">
    <source>
        <dbReference type="Proteomes" id="UP001497512"/>
    </source>
</evidence>